<protein>
    <submittedName>
        <fullName evidence="2">Uncharacterized protein</fullName>
    </submittedName>
</protein>
<keyword evidence="1" id="KW-0175">Coiled coil</keyword>
<evidence type="ECO:0000313" key="3">
    <source>
        <dbReference type="Proteomes" id="UP001209878"/>
    </source>
</evidence>
<dbReference type="Proteomes" id="UP001209878">
    <property type="component" value="Unassembled WGS sequence"/>
</dbReference>
<evidence type="ECO:0000256" key="1">
    <source>
        <dbReference type="SAM" id="Coils"/>
    </source>
</evidence>
<organism evidence="2 3">
    <name type="scientific">Ridgeia piscesae</name>
    <name type="common">Tubeworm</name>
    <dbReference type="NCBI Taxonomy" id="27915"/>
    <lineage>
        <taxon>Eukaryota</taxon>
        <taxon>Metazoa</taxon>
        <taxon>Spiralia</taxon>
        <taxon>Lophotrochozoa</taxon>
        <taxon>Annelida</taxon>
        <taxon>Polychaeta</taxon>
        <taxon>Sedentaria</taxon>
        <taxon>Canalipalpata</taxon>
        <taxon>Sabellida</taxon>
        <taxon>Siboglinidae</taxon>
        <taxon>Ridgeia</taxon>
    </lineage>
</organism>
<evidence type="ECO:0000313" key="2">
    <source>
        <dbReference type="EMBL" id="KAK2189206.1"/>
    </source>
</evidence>
<comment type="caution">
    <text evidence="2">The sequence shown here is derived from an EMBL/GenBank/DDBJ whole genome shotgun (WGS) entry which is preliminary data.</text>
</comment>
<feature type="coiled-coil region" evidence="1">
    <location>
        <begin position="427"/>
        <end position="454"/>
    </location>
</feature>
<gene>
    <name evidence="2" type="ORF">NP493_113g02007</name>
</gene>
<proteinExistence type="predicted"/>
<name>A0AAD9UH68_RIDPI</name>
<feature type="coiled-coil region" evidence="1">
    <location>
        <begin position="483"/>
        <end position="546"/>
    </location>
</feature>
<sequence length="553" mass="62158">MGDRDSVEIATDLSYEDSYEESVRDIDTEDCCAGSAEFSESETTSVHNVVDANPQCTAPPEPIDEFEEHRDIMVDEVSLGSDDPSDWMEASVNSLIASANRDWLQQNILSESAQSRNEEFAALQKALMMRTIQCVVSEQLSLGNMGQTVAADDQDMYFVSNDDAPTESHVSAPNSCPAGSDELLHLLDMIGMQGQEMRKELVMSQTREAYLQEEILNEDEQLVVVVDGLQQELSSLKEDNERLHDELVLNKMLKSQSEQEVESLKGVVRRLCGHIENLEVEVTKMHEDMVPRQVTKNAAMVTEVPCRFNFAMQTEYKVNMRDAECQVALAEVKTVDDFVQTTLESPVLDSCHDDSCHDDGGEKMSNNMTMMIDKILQQMANMTGRSYISPTAIYGDDTDTDDTWQGNEESDSDATVQVMKLHLANAMMQYDLTKSELERKNSLLQQEVESSTTSVCDLERELKKAREENDVLKVLTEGDKAEMDILKDKIAMMEKAVSSAQNVNERLNMRLEATLNEMSMTMPTVGGELKVKVAEMEAEKKQLEQVNIFVIYR</sequence>
<reference evidence="2" key="1">
    <citation type="journal article" date="2023" name="Mol. Biol. Evol.">
        <title>Third-Generation Sequencing Reveals the Adaptive Role of the Epigenome in Three Deep-Sea Polychaetes.</title>
        <authorList>
            <person name="Perez M."/>
            <person name="Aroh O."/>
            <person name="Sun Y."/>
            <person name="Lan Y."/>
            <person name="Juniper S.K."/>
            <person name="Young C.R."/>
            <person name="Angers B."/>
            <person name="Qian P.Y."/>
        </authorList>
    </citation>
    <scope>NUCLEOTIDE SEQUENCE</scope>
    <source>
        <strain evidence="2">R07B-5</strain>
    </source>
</reference>
<accession>A0AAD9UH68</accession>
<dbReference type="AlphaFoldDB" id="A0AAD9UH68"/>
<dbReference type="EMBL" id="JAODUO010000112">
    <property type="protein sequence ID" value="KAK2189206.1"/>
    <property type="molecule type" value="Genomic_DNA"/>
</dbReference>
<keyword evidence="3" id="KW-1185">Reference proteome</keyword>